<organism evidence="3 4">
    <name type="scientific">Aeromicrobium phoceense</name>
    <dbReference type="NCBI Taxonomy" id="2754045"/>
    <lineage>
        <taxon>Bacteria</taxon>
        <taxon>Bacillati</taxon>
        <taxon>Actinomycetota</taxon>
        <taxon>Actinomycetes</taxon>
        <taxon>Propionibacteriales</taxon>
        <taxon>Nocardioidaceae</taxon>
        <taxon>Aeromicrobium</taxon>
    </lineage>
</organism>
<evidence type="ECO:0000313" key="3">
    <source>
        <dbReference type="EMBL" id="MBA4608186.1"/>
    </source>
</evidence>
<feature type="region of interest" description="Disordered" evidence="1">
    <location>
        <begin position="35"/>
        <end position="60"/>
    </location>
</feature>
<dbReference type="InterPro" id="IPR005552">
    <property type="entry name" value="Scramblase"/>
</dbReference>
<dbReference type="InterPro" id="IPR018929">
    <property type="entry name" value="DUF2510"/>
</dbReference>
<dbReference type="GO" id="GO:0005886">
    <property type="term" value="C:plasma membrane"/>
    <property type="evidence" value="ECO:0007669"/>
    <property type="project" value="TreeGrafter"/>
</dbReference>
<dbReference type="PANTHER" id="PTHR23248:SF9">
    <property type="entry name" value="PHOSPHOLIPID SCRAMBLASE"/>
    <property type="match status" value="1"/>
</dbReference>
<reference evidence="3 4" key="1">
    <citation type="submission" date="2020-07" db="EMBL/GenBank/DDBJ databases">
        <title>Draft genome and description of Aeromicrobium phoceense strain Marseille-Q0843 isolated from healthy skin swab.</title>
        <authorList>
            <person name="Boxberger M."/>
            <person name="La Scola B."/>
        </authorList>
    </citation>
    <scope>NUCLEOTIDE SEQUENCE [LARGE SCALE GENOMIC DNA]</scope>
    <source>
        <strain evidence="3 4">Marseille-Q0843</strain>
    </source>
</reference>
<proteinExistence type="predicted"/>
<feature type="domain" description="DUF2510" evidence="2">
    <location>
        <begin position="58"/>
        <end position="84"/>
    </location>
</feature>
<dbReference type="Pfam" id="PF10708">
    <property type="entry name" value="DUF2510"/>
    <property type="match status" value="2"/>
</dbReference>
<dbReference type="Proteomes" id="UP000550354">
    <property type="component" value="Unassembled WGS sequence"/>
</dbReference>
<name>A0A838XHS4_9ACTN</name>
<accession>A0A838XHS4</accession>
<dbReference type="PANTHER" id="PTHR23248">
    <property type="entry name" value="PHOSPHOLIPID SCRAMBLASE-RELATED"/>
    <property type="match status" value="1"/>
</dbReference>
<evidence type="ECO:0000259" key="2">
    <source>
        <dbReference type="Pfam" id="PF10708"/>
    </source>
</evidence>
<keyword evidence="4" id="KW-1185">Reference proteome</keyword>
<comment type="caution">
    <text evidence="3">The sequence shown here is derived from an EMBL/GenBank/DDBJ whole genome shotgun (WGS) entry which is preliminary data.</text>
</comment>
<protein>
    <submittedName>
        <fullName evidence="3">DUF2510 domain-containing protein</fullName>
    </submittedName>
</protein>
<dbReference type="Pfam" id="PF03803">
    <property type="entry name" value="Scramblase"/>
    <property type="match status" value="1"/>
</dbReference>
<dbReference type="EMBL" id="JACEOG010000001">
    <property type="protein sequence ID" value="MBA4608186.1"/>
    <property type="molecule type" value="Genomic_DNA"/>
</dbReference>
<dbReference type="AlphaFoldDB" id="A0A838XHS4"/>
<sequence>MSALSPAGWYPDPFTRHELRYWDGARWTGDVASQGRQSFESPFEGEHATSSSSSRSMAGWYPDPSGRHELRYWDGESWSPHVVARGIQGLDDSDAGSGPAAAVLEQSTGSPNLPVDADAAAMSPSTTQTGQPSETIKRRSDESDAAESRAGSGTLLTARVLVVNQKAKIIGSRLEYPIFDHEGNRLGAVQEERRSFSQTVDDKWRGRTEFNRAHRFQLIDRQGRVLLALTRPQMGWFAGKAKLVVEGPKGPFGHIVHESYGVKGAFATVVHTGVTNASTLLAGWGGMAGVVTGAALEGVQGRLNSSVEGLDEVGHARFGLESAAGHRLATINAETHKAWDFNVQDPSGMEIARISKTWAGWAKERFTKADNYVIQIHDTMDEPLVSLIIAAAVAIDVELKQQGDQTRRSAVRRSRTYK</sequence>
<dbReference type="GO" id="GO:0017128">
    <property type="term" value="F:phospholipid scramblase activity"/>
    <property type="evidence" value="ECO:0007669"/>
    <property type="project" value="InterPro"/>
</dbReference>
<gene>
    <name evidence="3" type="ORF">H1W00_06820</name>
</gene>
<feature type="domain" description="DUF2510" evidence="2">
    <location>
        <begin position="7"/>
        <end position="34"/>
    </location>
</feature>
<feature type="compositionally biased region" description="Polar residues" evidence="1">
    <location>
        <begin position="123"/>
        <end position="134"/>
    </location>
</feature>
<evidence type="ECO:0000256" key="1">
    <source>
        <dbReference type="SAM" id="MobiDB-lite"/>
    </source>
</evidence>
<evidence type="ECO:0000313" key="4">
    <source>
        <dbReference type="Proteomes" id="UP000550354"/>
    </source>
</evidence>
<feature type="region of interest" description="Disordered" evidence="1">
    <location>
        <begin position="89"/>
        <end position="150"/>
    </location>
</feature>